<organism evidence="2">
    <name type="scientific">Mucor ambiguus</name>
    <dbReference type="NCBI Taxonomy" id="91626"/>
    <lineage>
        <taxon>Eukaryota</taxon>
        <taxon>Fungi</taxon>
        <taxon>Fungi incertae sedis</taxon>
        <taxon>Mucoromycota</taxon>
        <taxon>Mucoromycotina</taxon>
        <taxon>Mucoromycetes</taxon>
        <taxon>Mucorales</taxon>
        <taxon>Mucorineae</taxon>
        <taxon>Mucoraceae</taxon>
        <taxon>Mucor</taxon>
    </lineage>
</organism>
<dbReference type="EMBL" id="DF836433">
    <property type="protein sequence ID" value="GAN06992.1"/>
    <property type="molecule type" value="Genomic_DNA"/>
</dbReference>
<evidence type="ECO:0000313" key="3">
    <source>
        <dbReference type="Proteomes" id="UP000053815"/>
    </source>
</evidence>
<keyword evidence="3" id="KW-1185">Reference proteome</keyword>
<evidence type="ECO:0000313" key="2">
    <source>
        <dbReference type="EMBL" id="GAN06992.1"/>
    </source>
</evidence>
<name>A0A0C9MU94_9FUNG</name>
<feature type="region of interest" description="Disordered" evidence="1">
    <location>
        <begin position="65"/>
        <end position="108"/>
    </location>
</feature>
<dbReference type="Proteomes" id="UP000053815">
    <property type="component" value="Unassembled WGS sequence"/>
</dbReference>
<sequence length="355" mass="39942">MPSAEETIASVISALANLQAFVDTQANINQVTEQRLDAFHQRFDTVDQRFTNLEASLKEVLHCLQRSSPRDSSEPQSPRPASTTDKTKPESSWAAIASKPPAPLTDRKRQALHRAFNPPATDNTQNGSYTFVYLPRSRRMNRSQIRSKFREISIDNLRVLDITFPARNTIGVLLHEAYLSDFQSKLLDIDSHLIQNFDPLDHNHIADPKYQDLSEERRTHLAKALHQDRCIRSLYFIRPHLVPGVASYFIRQGWVPTHIATDIIHQRLPRPAKRRPDPRSLIAKTLQASNPTYTQPLSQAATSQVPPAPMLYDYFGNPVASQEMDITADFASNASAEEISRSGSPVSVDADVLSQ</sequence>
<dbReference type="OrthoDB" id="2289470at2759"/>
<protein>
    <submittedName>
        <fullName evidence="2">Uncharacterized protein</fullName>
    </submittedName>
</protein>
<feature type="compositionally biased region" description="Polar residues" evidence="1">
    <location>
        <begin position="74"/>
        <end position="84"/>
    </location>
</feature>
<feature type="region of interest" description="Disordered" evidence="1">
    <location>
        <begin position="333"/>
        <end position="355"/>
    </location>
</feature>
<proteinExistence type="predicted"/>
<accession>A0A0C9MU94</accession>
<evidence type="ECO:0000256" key="1">
    <source>
        <dbReference type="SAM" id="MobiDB-lite"/>
    </source>
</evidence>
<feature type="compositionally biased region" description="Polar residues" evidence="1">
    <location>
        <begin position="333"/>
        <end position="345"/>
    </location>
</feature>
<reference evidence="2" key="1">
    <citation type="submission" date="2014-09" db="EMBL/GenBank/DDBJ databases">
        <title>Draft genome sequence of an oleaginous Mucoromycotina fungus Mucor ambiguus NBRC6742.</title>
        <authorList>
            <person name="Takeda I."/>
            <person name="Yamane N."/>
            <person name="Morita T."/>
            <person name="Tamano K."/>
            <person name="Machida M."/>
            <person name="Baker S."/>
            <person name="Koike H."/>
        </authorList>
    </citation>
    <scope>NUCLEOTIDE SEQUENCE</scope>
    <source>
        <strain evidence="2">NBRC 6742</strain>
    </source>
</reference>
<gene>
    <name evidence="2" type="ORF">MAM1_0144d06482</name>
</gene>
<dbReference type="Gene3D" id="1.20.5.110">
    <property type="match status" value="1"/>
</dbReference>
<dbReference type="AlphaFoldDB" id="A0A0C9MU94"/>
<dbReference type="STRING" id="91626.A0A0C9MU94"/>